<dbReference type="RefSeq" id="WP_067091660.1">
    <property type="nucleotide sequence ID" value="NZ_LWMV01000178.1"/>
</dbReference>
<dbReference type="PANTHER" id="PTHR22960:SF0">
    <property type="entry name" value="MOLYBDENUM COFACTOR BIOSYNTHESIS PROTEIN 1"/>
    <property type="match status" value="1"/>
</dbReference>
<evidence type="ECO:0000256" key="8">
    <source>
        <dbReference type="ARBA" id="ARBA00023150"/>
    </source>
</evidence>
<comment type="similarity">
    <text evidence="11">Belongs to the radical SAM superfamily. MoaA family.</text>
</comment>
<evidence type="ECO:0000313" key="14">
    <source>
        <dbReference type="Proteomes" id="UP000077245"/>
    </source>
</evidence>
<dbReference type="Gene3D" id="3.20.20.70">
    <property type="entry name" value="Aldolase class I"/>
    <property type="match status" value="1"/>
</dbReference>
<keyword evidence="7 11" id="KW-0342">GTP-binding</keyword>
<dbReference type="Proteomes" id="UP000077245">
    <property type="component" value="Unassembled WGS sequence"/>
</dbReference>
<evidence type="ECO:0000256" key="2">
    <source>
        <dbReference type="ARBA" id="ARBA00022691"/>
    </source>
</evidence>
<evidence type="ECO:0000256" key="4">
    <source>
        <dbReference type="ARBA" id="ARBA00022741"/>
    </source>
</evidence>
<comment type="caution">
    <text evidence="11">Lacks conserved residue(s) required for the propagation of feature annotation.</text>
</comment>
<dbReference type="InterPro" id="IPR050105">
    <property type="entry name" value="MoCo_biosynth_MoaA/MoaC"/>
</dbReference>
<evidence type="ECO:0000256" key="11">
    <source>
        <dbReference type="HAMAP-Rule" id="MF_01225"/>
    </source>
</evidence>
<dbReference type="SFLD" id="SFLDG01067">
    <property type="entry name" value="SPASM/twitch_domain_containing"/>
    <property type="match status" value="1"/>
</dbReference>
<dbReference type="SFLD" id="SFLDG01386">
    <property type="entry name" value="main_SPASM_domain-containing"/>
    <property type="match status" value="1"/>
</dbReference>
<evidence type="ECO:0000256" key="9">
    <source>
        <dbReference type="ARBA" id="ARBA00023239"/>
    </source>
</evidence>
<dbReference type="SFLD" id="SFLDS00029">
    <property type="entry name" value="Radical_SAM"/>
    <property type="match status" value="1"/>
</dbReference>
<evidence type="ECO:0000256" key="5">
    <source>
        <dbReference type="ARBA" id="ARBA00023004"/>
    </source>
</evidence>
<evidence type="ECO:0000256" key="1">
    <source>
        <dbReference type="ARBA" id="ARBA00022485"/>
    </source>
</evidence>
<feature type="binding site" evidence="11">
    <location>
        <position position="66"/>
    </location>
    <ligand>
        <name>S-adenosyl-L-methionine</name>
        <dbReference type="ChEBI" id="CHEBI:59789"/>
    </ligand>
</feature>
<evidence type="ECO:0000259" key="12">
    <source>
        <dbReference type="PROSITE" id="PS51918"/>
    </source>
</evidence>
<dbReference type="NCBIfam" id="TIGR02668">
    <property type="entry name" value="moaA_archaeal"/>
    <property type="match status" value="1"/>
</dbReference>
<feature type="binding site" evidence="11">
    <location>
        <position position="153"/>
    </location>
    <ligand>
        <name>GTP</name>
        <dbReference type="ChEBI" id="CHEBI:37565"/>
    </ligand>
</feature>
<dbReference type="PROSITE" id="PS51918">
    <property type="entry name" value="RADICAL_SAM"/>
    <property type="match status" value="1"/>
</dbReference>
<dbReference type="GO" id="GO:0051539">
    <property type="term" value="F:4 iron, 4 sulfur cluster binding"/>
    <property type="evidence" value="ECO:0007669"/>
    <property type="project" value="UniProtKB-UniRule"/>
</dbReference>
<comment type="pathway">
    <text evidence="11">Cofactor biosynthesis; molybdopterin biosynthesis.</text>
</comment>
<protein>
    <recommendedName>
        <fullName evidence="11">Probable GTP 3',8-cyclase</fullName>
        <ecNumber evidence="11">4.1.99.22</ecNumber>
    </recommendedName>
    <alternativeName>
        <fullName evidence="11">Molybdenum cofactor biosynthesis protein A</fullName>
    </alternativeName>
</protein>
<feature type="binding site" evidence="11">
    <location>
        <position position="15"/>
    </location>
    <ligand>
        <name>GTP</name>
        <dbReference type="ChEBI" id="CHEBI:37565"/>
    </ligand>
</feature>
<dbReference type="GO" id="GO:0046872">
    <property type="term" value="F:metal ion binding"/>
    <property type="evidence" value="ECO:0007669"/>
    <property type="project" value="UniProtKB-KW"/>
</dbReference>
<evidence type="ECO:0000256" key="6">
    <source>
        <dbReference type="ARBA" id="ARBA00023014"/>
    </source>
</evidence>
<dbReference type="STRING" id="49547.MBCUR_12510"/>
<dbReference type="InterPro" id="IPR013785">
    <property type="entry name" value="Aldolase_TIM"/>
</dbReference>
<evidence type="ECO:0000256" key="7">
    <source>
        <dbReference type="ARBA" id="ARBA00023134"/>
    </source>
</evidence>
<sequence>MNVKDQYERPIISLRLSLTNRCNLNCLYCHHDGMILTEDEMTSDEIYQILKIAKKIGIQKIRLSGGEPLLRRDIVEIVEKTASLNFKDISITTNGIGLKKYAKPLKDAGLNRLNISFDSLNPNTYEKITSKNLLHEAKEGILQAQKVGLFPVKINMVVMKDINEKEIMDMFEFSKENNLVLQLIELIKSDSCENDDFSIEHHYSLDNLEKDLENMADEVKTRKFMQDRKKFFIDGGEIEIVHPIDNTKFCQNCTRLRLTPEGKIKPCLLKNDNLVDIITPIREEKSEEELENIFLKGIYNRKPYFTD</sequence>
<accession>A0A166C7I3</accession>
<dbReference type="InterPro" id="IPR006638">
    <property type="entry name" value="Elp3/MiaA/NifB-like_rSAM"/>
</dbReference>
<name>A0A166C7I3_9EURY</name>
<dbReference type="GO" id="GO:0061799">
    <property type="term" value="F:cyclic pyranopterin monophosphate synthase activity"/>
    <property type="evidence" value="ECO:0007669"/>
    <property type="project" value="TreeGrafter"/>
</dbReference>
<dbReference type="PANTHER" id="PTHR22960">
    <property type="entry name" value="MOLYBDOPTERIN COFACTOR SYNTHESIS PROTEIN A"/>
    <property type="match status" value="1"/>
</dbReference>
<dbReference type="GO" id="GO:0006777">
    <property type="term" value="P:Mo-molybdopterin cofactor biosynthetic process"/>
    <property type="evidence" value="ECO:0007669"/>
    <property type="project" value="UniProtKB-UniRule"/>
</dbReference>
<dbReference type="InterPro" id="IPR013485">
    <property type="entry name" value="MoaA_arc"/>
</dbReference>
<dbReference type="Pfam" id="PF04055">
    <property type="entry name" value="Radical_SAM"/>
    <property type="match status" value="1"/>
</dbReference>
<organism evidence="13 14">
    <name type="scientific">Methanobrevibacter curvatus</name>
    <dbReference type="NCBI Taxonomy" id="49547"/>
    <lineage>
        <taxon>Archaea</taxon>
        <taxon>Methanobacteriati</taxon>
        <taxon>Methanobacteriota</taxon>
        <taxon>Methanomada group</taxon>
        <taxon>Methanobacteria</taxon>
        <taxon>Methanobacteriales</taxon>
        <taxon>Methanobacteriaceae</taxon>
        <taxon>Methanobrevibacter</taxon>
    </lineage>
</organism>
<keyword evidence="4 11" id="KW-0547">Nucleotide-binding</keyword>
<keyword evidence="9 11" id="KW-0456">Lyase</keyword>
<feature type="binding site" evidence="11">
    <location>
        <position position="22"/>
    </location>
    <ligand>
        <name>[4Fe-4S] cluster</name>
        <dbReference type="ChEBI" id="CHEBI:49883"/>
        <label>1</label>
        <note>4Fe-4S-S-AdoMet</note>
    </ligand>
</feature>
<reference evidence="13 14" key="1">
    <citation type="submission" date="2016-04" db="EMBL/GenBank/DDBJ databases">
        <title>Genome sequence of Methanobrevibacter curvatus DSM 11111.</title>
        <authorList>
            <person name="Poehlein A."/>
            <person name="Seedorf H."/>
            <person name="Daniel R."/>
        </authorList>
    </citation>
    <scope>NUCLEOTIDE SEQUENCE [LARGE SCALE GENOMIC DNA]</scope>
    <source>
        <strain evidence="13 14">DSM 11111</strain>
    </source>
</reference>
<feature type="binding site" evidence="11">
    <location>
        <position position="29"/>
    </location>
    <ligand>
        <name>[4Fe-4S] cluster</name>
        <dbReference type="ChEBI" id="CHEBI:49883"/>
        <label>1</label>
        <note>4Fe-4S-S-AdoMet</note>
    </ligand>
</feature>
<evidence type="ECO:0000256" key="10">
    <source>
        <dbReference type="ARBA" id="ARBA00048697"/>
    </source>
</evidence>
<dbReference type="GO" id="GO:0005525">
    <property type="term" value="F:GTP binding"/>
    <property type="evidence" value="ECO:0007669"/>
    <property type="project" value="UniProtKB-UniRule"/>
</dbReference>
<evidence type="ECO:0000313" key="13">
    <source>
        <dbReference type="EMBL" id="KZX11927.1"/>
    </source>
</evidence>
<dbReference type="SFLD" id="SFLDG01383">
    <property type="entry name" value="cyclic_pyranopterin_phosphate"/>
    <property type="match status" value="1"/>
</dbReference>
<dbReference type="HAMAP" id="MF_01225_A">
    <property type="entry name" value="MoaA_A"/>
    <property type="match status" value="1"/>
</dbReference>
<feature type="domain" description="Radical SAM core" evidence="12">
    <location>
        <begin position="6"/>
        <end position="234"/>
    </location>
</feature>
<feature type="binding site" evidence="11">
    <location>
        <position position="62"/>
    </location>
    <ligand>
        <name>GTP</name>
        <dbReference type="ChEBI" id="CHEBI:37565"/>
    </ligand>
</feature>
<dbReference type="EMBL" id="LWMV01000178">
    <property type="protein sequence ID" value="KZX11927.1"/>
    <property type="molecule type" value="Genomic_DNA"/>
</dbReference>
<dbReference type="PATRIC" id="fig|49547.3.peg.1345"/>
<proteinExistence type="inferred from homology"/>
<comment type="catalytic activity">
    <reaction evidence="10 11">
        <text>GTP + AH2 + S-adenosyl-L-methionine = (8S)-3',8-cyclo-7,8-dihydroguanosine 5'-triphosphate + 5'-deoxyadenosine + L-methionine + A + H(+)</text>
        <dbReference type="Rhea" id="RHEA:49576"/>
        <dbReference type="ChEBI" id="CHEBI:13193"/>
        <dbReference type="ChEBI" id="CHEBI:15378"/>
        <dbReference type="ChEBI" id="CHEBI:17319"/>
        <dbReference type="ChEBI" id="CHEBI:17499"/>
        <dbReference type="ChEBI" id="CHEBI:37565"/>
        <dbReference type="ChEBI" id="CHEBI:57844"/>
        <dbReference type="ChEBI" id="CHEBI:59789"/>
        <dbReference type="ChEBI" id="CHEBI:131766"/>
        <dbReference type="EC" id="4.1.99.22"/>
    </reaction>
</comment>
<dbReference type="InterPro" id="IPR040064">
    <property type="entry name" value="MoaA-like"/>
</dbReference>
<keyword evidence="6 11" id="KW-0411">Iron-sulfur</keyword>
<keyword evidence="5 11" id="KW-0408">Iron</keyword>
<dbReference type="Pfam" id="PF06463">
    <property type="entry name" value="Mob_synth_C"/>
    <property type="match status" value="1"/>
</dbReference>
<evidence type="ECO:0000256" key="3">
    <source>
        <dbReference type="ARBA" id="ARBA00022723"/>
    </source>
</evidence>
<feature type="binding site" evidence="11">
    <location>
        <position position="116"/>
    </location>
    <ligand>
        <name>S-adenosyl-L-methionine</name>
        <dbReference type="ChEBI" id="CHEBI:59789"/>
    </ligand>
</feature>
<feature type="binding site" evidence="11">
    <location>
        <position position="250"/>
    </location>
    <ligand>
        <name>[4Fe-4S] cluster</name>
        <dbReference type="ChEBI" id="CHEBI:49883"/>
        <label>2</label>
        <note>4Fe-4S-substrate</note>
    </ligand>
</feature>
<keyword evidence="2 11" id="KW-0949">S-adenosyl-L-methionine</keyword>
<comment type="caution">
    <text evidence="13">The sequence shown here is derived from an EMBL/GenBank/DDBJ whole genome shotgun (WGS) entry which is preliminary data.</text>
</comment>
<dbReference type="OrthoDB" id="6925at2157"/>
<feature type="binding site" evidence="11">
    <location>
        <position position="26"/>
    </location>
    <ligand>
        <name>[4Fe-4S] cluster</name>
        <dbReference type="ChEBI" id="CHEBI:49883"/>
        <label>1</label>
        <note>4Fe-4S-S-AdoMet</note>
    </ligand>
</feature>
<dbReference type="GO" id="GO:0061798">
    <property type="term" value="F:GTP 3',8'-cyclase activity"/>
    <property type="evidence" value="ECO:0007669"/>
    <property type="project" value="UniProtKB-UniRule"/>
</dbReference>
<dbReference type="EC" id="4.1.99.22" evidence="11"/>
<dbReference type="UniPathway" id="UPA00344"/>
<dbReference type="AlphaFoldDB" id="A0A166C7I3"/>
<feature type="binding site" evidence="11">
    <location>
        <position position="267"/>
    </location>
    <ligand>
        <name>[4Fe-4S] cluster</name>
        <dbReference type="ChEBI" id="CHEBI:49883"/>
        <label>2</label>
        <note>4Fe-4S-substrate</note>
    </ligand>
</feature>
<dbReference type="CDD" id="cd01335">
    <property type="entry name" value="Radical_SAM"/>
    <property type="match status" value="1"/>
</dbReference>
<comment type="function">
    <text evidence="11">Catalyzes the cyclization of GTP to (8S)-3',8-cyclo-7,8-dihydroguanosine 5'-triphosphate.</text>
</comment>
<dbReference type="InterPro" id="IPR010505">
    <property type="entry name" value="MoaA_twitch"/>
</dbReference>
<feature type="binding site" evidence="11">
    <location>
        <position position="253"/>
    </location>
    <ligand>
        <name>[4Fe-4S] cluster</name>
        <dbReference type="ChEBI" id="CHEBI:49883"/>
        <label>2</label>
        <note>4Fe-4S-substrate</note>
    </ligand>
</feature>
<keyword evidence="1 11" id="KW-0004">4Fe-4S</keyword>
<dbReference type="SUPFAM" id="SSF102114">
    <property type="entry name" value="Radical SAM enzymes"/>
    <property type="match status" value="1"/>
</dbReference>
<feature type="binding site" evidence="11">
    <location>
        <begin position="255"/>
        <end position="257"/>
    </location>
    <ligand>
        <name>GTP</name>
        <dbReference type="ChEBI" id="CHEBI:37565"/>
    </ligand>
</feature>
<dbReference type="InterPro" id="IPR058240">
    <property type="entry name" value="rSAM_sf"/>
</dbReference>
<keyword evidence="14" id="KW-1185">Reference proteome</keyword>
<keyword evidence="8 11" id="KW-0501">Molybdenum cofactor biosynthesis</keyword>
<dbReference type="GO" id="GO:1904047">
    <property type="term" value="F:S-adenosyl-L-methionine binding"/>
    <property type="evidence" value="ECO:0007669"/>
    <property type="project" value="UniProtKB-UniRule"/>
</dbReference>
<feature type="binding site" evidence="11">
    <location>
        <position position="92"/>
    </location>
    <ligand>
        <name>GTP</name>
        <dbReference type="ChEBI" id="CHEBI:37565"/>
    </ligand>
</feature>
<dbReference type="InterPro" id="IPR007197">
    <property type="entry name" value="rSAM"/>
</dbReference>
<dbReference type="SMART" id="SM00729">
    <property type="entry name" value="Elp3"/>
    <property type="match status" value="1"/>
</dbReference>
<gene>
    <name evidence="13" type="primary">moaA_1</name>
    <name evidence="11" type="synonym">moaA</name>
    <name evidence="13" type="ORF">MBCUR_12510</name>
</gene>
<comment type="cofactor">
    <cofactor evidence="11">
        <name>[4Fe-4S] cluster</name>
        <dbReference type="ChEBI" id="CHEBI:49883"/>
    </cofactor>
    <text evidence="11">Binds 2 [4Fe-4S] clusters. Binds 1 [4Fe-4S] cluster coordinated with 3 cysteines and an exchangeable S-adenosyl-L-methionine and 1 [4Fe-4S] cluster coordinated with 3 cysteines and the GTP-derived substrate.</text>
</comment>
<feature type="binding site" evidence="11">
    <location>
        <position position="28"/>
    </location>
    <ligand>
        <name>S-adenosyl-L-methionine</name>
        <dbReference type="ChEBI" id="CHEBI:59789"/>
    </ligand>
</feature>
<keyword evidence="3 11" id="KW-0479">Metal-binding</keyword>
<dbReference type="PROSITE" id="PS01305">
    <property type="entry name" value="MOAA_NIFB_PQQE"/>
    <property type="match status" value="1"/>
</dbReference>
<dbReference type="InterPro" id="IPR000385">
    <property type="entry name" value="MoaA_NifB_PqqE_Fe-S-bd_CS"/>
</dbReference>
<dbReference type="NCBIfam" id="NF001199">
    <property type="entry name" value="PRK00164.2-1"/>
    <property type="match status" value="1"/>
</dbReference>